<dbReference type="AlphaFoldDB" id="A0A0F9KJ57"/>
<dbReference type="Pfam" id="PF00150">
    <property type="entry name" value="Cellulase"/>
    <property type="match status" value="1"/>
</dbReference>
<proteinExistence type="predicted"/>
<evidence type="ECO:0000256" key="3">
    <source>
        <dbReference type="ARBA" id="ARBA00023295"/>
    </source>
</evidence>
<evidence type="ECO:0000313" key="6">
    <source>
        <dbReference type="EMBL" id="KKM15355.1"/>
    </source>
</evidence>
<dbReference type="Gene3D" id="3.20.20.80">
    <property type="entry name" value="Glycosidases"/>
    <property type="match status" value="1"/>
</dbReference>
<dbReference type="PANTHER" id="PTHR31297:SF41">
    <property type="entry name" value="ENDOGLUCANASE, PUTATIVE (AFU_ORTHOLOGUE AFUA_5G01830)-RELATED"/>
    <property type="match status" value="1"/>
</dbReference>
<keyword evidence="1" id="KW-0378">Hydrolase</keyword>
<organism evidence="6">
    <name type="scientific">marine sediment metagenome</name>
    <dbReference type="NCBI Taxonomy" id="412755"/>
    <lineage>
        <taxon>unclassified sequences</taxon>
        <taxon>metagenomes</taxon>
        <taxon>ecological metagenomes</taxon>
    </lineage>
</organism>
<protein>
    <recommendedName>
        <fullName evidence="5">Glycoside hydrolase family 5 domain-containing protein</fullName>
    </recommendedName>
</protein>
<evidence type="ECO:0000259" key="5">
    <source>
        <dbReference type="Pfam" id="PF00150"/>
    </source>
</evidence>
<dbReference type="PANTHER" id="PTHR31297">
    <property type="entry name" value="GLUCAN ENDO-1,6-BETA-GLUCOSIDASE B"/>
    <property type="match status" value="1"/>
</dbReference>
<name>A0A0F9KJ57_9ZZZZ</name>
<feature type="domain" description="Glycoside hydrolase family 5" evidence="5">
    <location>
        <begin position="52"/>
        <end position="317"/>
    </location>
</feature>
<keyword evidence="4" id="KW-0624">Polysaccharide degradation</keyword>
<keyword evidence="2" id="KW-0119">Carbohydrate metabolism</keyword>
<keyword evidence="3" id="KW-0326">Glycosidase</keyword>
<dbReference type="InterPro" id="IPR001547">
    <property type="entry name" value="Glyco_hydro_5"/>
</dbReference>
<reference evidence="6" key="1">
    <citation type="journal article" date="2015" name="Nature">
        <title>Complex archaea that bridge the gap between prokaryotes and eukaryotes.</title>
        <authorList>
            <person name="Spang A."/>
            <person name="Saw J.H."/>
            <person name="Jorgensen S.L."/>
            <person name="Zaremba-Niedzwiedzka K."/>
            <person name="Martijn J."/>
            <person name="Lind A.E."/>
            <person name="van Eijk R."/>
            <person name="Schleper C."/>
            <person name="Guy L."/>
            <person name="Ettema T.J."/>
        </authorList>
    </citation>
    <scope>NUCLEOTIDE SEQUENCE</scope>
</reference>
<evidence type="ECO:0000256" key="2">
    <source>
        <dbReference type="ARBA" id="ARBA00023277"/>
    </source>
</evidence>
<dbReference type="InterPro" id="IPR050386">
    <property type="entry name" value="Glycosyl_hydrolase_5"/>
</dbReference>
<dbReference type="GO" id="GO:0009986">
    <property type="term" value="C:cell surface"/>
    <property type="evidence" value="ECO:0007669"/>
    <property type="project" value="TreeGrafter"/>
</dbReference>
<accession>A0A0F9KJ57</accession>
<comment type="caution">
    <text evidence="6">The sequence shown here is derived from an EMBL/GenBank/DDBJ whole genome shotgun (WGS) entry which is preliminary data.</text>
</comment>
<dbReference type="PROSITE" id="PS51257">
    <property type="entry name" value="PROKAR_LIPOPROTEIN"/>
    <property type="match status" value="1"/>
</dbReference>
<dbReference type="EMBL" id="LAZR01014927">
    <property type="protein sequence ID" value="KKM15355.1"/>
    <property type="molecule type" value="Genomic_DNA"/>
</dbReference>
<evidence type="ECO:0000256" key="1">
    <source>
        <dbReference type="ARBA" id="ARBA00022801"/>
    </source>
</evidence>
<dbReference type="GO" id="GO:0008422">
    <property type="term" value="F:beta-glucosidase activity"/>
    <property type="evidence" value="ECO:0007669"/>
    <property type="project" value="TreeGrafter"/>
</dbReference>
<sequence length="362" mass="42829">MKYLSLLLIFIFSISCVINDESINIEPKTNSYNNTKRGYTIVVDEFDIKDFEVLKKQNVNLVRCMLFRTWTSNNKQDLTLYQKWLNKELNKLDLIVEKAKEYNIKVIIDLHTIPGELYQDGSNRLFYEKQYAEYYVNVWQQIASRYGENSIVYAFELFNEPVELNTNKTVFYNHIELQTQAAKAIRKIDSKTPIIFSSNLWNGPEPFFETPISEISNVIYSVHFYYDMSYTHQGIDGFSQDIKSYPKKYGIWAFDKNEMIKKLEKVRQFQIDNNAKIFVGEFSVVRWAEGSSEWLEDAISIFENYGWDWTYHSWCNYHNNNDVTSLWSLEAKDGSWGNYDTEISEVPTNRKKIVLKAFEKNK</sequence>
<dbReference type="GO" id="GO:0005576">
    <property type="term" value="C:extracellular region"/>
    <property type="evidence" value="ECO:0007669"/>
    <property type="project" value="TreeGrafter"/>
</dbReference>
<dbReference type="InterPro" id="IPR017853">
    <property type="entry name" value="GH"/>
</dbReference>
<evidence type="ECO:0000256" key="4">
    <source>
        <dbReference type="ARBA" id="ARBA00023326"/>
    </source>
</evidence>
<gene>
    <name evidence="6" type="ORF">LCGC14_1696930</name>
</gene>
<dbReference type="SUPFAM" id="SSF51445">
    <property type="entry name" value="(Trans)glycosidases"/>
    <property type="match status" value="1"/>
</dbReference>
<dbReference type="GO" id="GO:0009251">
    <property type="term" value="P:glucan catabolic process"/>
    <property type="evidence" value="ECO:0007669"/>
    <property type="project" value="TreeGrafter"/>
</dbReference>